<name>A0A8E1W612_9PSEU</name>
<sequence>MPARALPDFVVKLLARRNPPMAMLRFELGRTRLVDSSKARTRLGWKSRPVEPTIIDTANALLASSDRSS</sequence>
<dbReference type="AlphaFoldDB" id="A0A8E1W612"/>
<organism evidence="1 2">
    <name type="scientific">Amycolatopsis echigonensis</name>
    <dbReference type="NCBI Taxonomy" id="2576905"/>
    <lineage>
        <taxon>Bacteria</taxon>
        <taxon>Bacillati</taxon>
        <taxon>Actinomycetota</taxon>
        <taxon>Actinomycetes</taxon>
        <taxon>Pseudonocardiales</taxon>
        <taxon>Pseudonocardiaceae</taxon>
        <taxon>Amycolatopsis</taxon>
    </lineage>
</organism>
<gene>
    <name evidence="1" type="ORF">H5411_38245</name>
</gene>
<comment type="caution">
    <text evidence="1">The sequence shown here is derived from an EMBL/GenBank/DDBJ whole genome shotgun (WGS) entry which is preliminary data.</text>
</comment>
<evidence type="ECO:0000313" key="2">
    <source>
        <dbReference type="Proteomes" id="UP000550260"/>
    </source>
</evidence>
<proteinExistence type="predicted"/>
<evidence type="ECO:0000313" key="1">
    <source>
        <dbReference type="EMBL" id="MBB2504969.1"/>
    </source>
</evidence>
<protein>
    <submittedName>
        <fullName evidence="1">Uncharacterized protein</fullName>
    </submittedName>
</protein>
<accession>A0A8E1W612</accession>
<dbReference type="EMBL" id="JACJHR010000086">
    <property type="protein sequence ID" value="MBB2504969.1"/>
    <property type="molecule type" value="Genomic_DNA"/>
</dbReference>
<dbReference type="RefSeq" id="WP_183126618.1">
    <property type="nucleotide sequence ID" value="NZ_JACJHR010000086.1"/>
</dbReference>
<dbReference type="Proteomes" id="UP000550260">
    <property type="component" value="Unassembled WGS sequence"/>
</dbReference>
<reference evidence="1 2" key="1">
    <citation type="submission" date="2020-08" db="EMBL/GenBank/DDBJ databases">
        <title>Amycolatopsis echigonensis JCM 21831.</title>
        <authorList>
            <person name="Tedsree N."/>
            <person name="Kuncharoen N."/>
            <person name="Likhitwitayawuid K."/>
            <person name="Tanasupawat S."/>
        </authorList>
    </citation>
    <scope>NUCLEOTIDE SEQUENCE [LARGE SCALE GENOMIC DNA]</scope>
    <source>
        <strain evidence="1 2">JCM 21831</strain>
    </source>
</reference>